<dbReference type="Gene3D" id="3.40.50.1000">
    <property type="entry name" value="HAD superfamily/HAD-like"/>
    <property type="match status" value="1"/>
</dbReference>
<proteinExistence type="predicted"/>
<keyword evidence="2" id="KW-1185">Reference proteome</keyword>
<dbReference type="Proteomes" id="UP000296455">
    <property type="component" value="Segment"/>
</dbReference>
<dbReference type="EMBL" id="MK552140">
    <property type="protein sequence ID" value="QBX06632.1"/>
    <property type="molecule type" value="Genomic_DNA"/>
</dbReference>
<evidence type="ECO:0000313" key="1">
    <source>
        <dbReference type="EMBL" id="QBX06632.1"/>
    </source>
</evidence>
<organism evidence="1 2">
    <name type="scientific">Burkholderia phage BcepSaruman</name>
    <dbReference type="NCBI Taxonomy" id="2530032"/>
    <lineage>
        <taxon>Viruses</taxon>
        <taxon>Duplodnaviria</taxon>
        <taxon>Heunggongvirae</taxon>
        <taxon>Uroviricota</taxon>
        <taxon>Caudoviricetes</taxon>
        <taxon>Sarumanvirus</taxon>
        <taxon>Sarumanvirus bcepsaruman</taxon>
    </lineage>
</organism>
<evidence type="ECO:0000313" key="2">
    <source>
        <dbReference type="Proteomes" id="UP000296455"/>
    </source>
</evidence>
<name>A0A4D5ZGJ4_9CAUD</name>
<reference evidence="1 2" key="1">
    <citation type="submission" date="2019-02" db="EMBL/GenBank/DDBJ databases">
        <title>Complete genome sequence of Burkholderia cenocepacia phage BcepSaruman.</title>
        <authorList>
            <person name="Park K."/>
            <person name="Liu M."/>
            <person name="Gill J."/>
        </authorList>
    </citation>
    <scope>NUCLEOTIDE SEQUENCE [LARGE SCALE GENOMIC DNA]</scope>
</reference>
<dbReference type="InterPro" id="IPR023214">
    <property type="entry name" value="HAD_sf"/>
</dbReference>
<dbReference type="SUPFAM" id="SSF56784">
    <property type="entry name" value="HAD-like"/>
    <property type="match status" value="1"/>
</dbReference>
<accession>A0A4D5ZGJ4</accession>
<gene>
    <name evidence="1" type="ORF">BcepSaruman_219</name>
</gene>
<sequence length="121" mass="13972">MSEDSRYWVGVDFDSTLAYLDEWQGKFHLGTPIPAMVAFVRSLLEQGKEVRVMTARVCPDPDYTEEELEEVHRLIEDWTEEHIGTRLSATCIKDRFMIALFDDKAFHVTPNTGIVHIPETE</sequence>
<dbReference type="InterPro" id="IPR036412">
    <property type="entry name" value="HAD-like_sf"/>
</dbReference>
<protein>
    <submittedName>
        <fullName evidence="1">Uncharacterized protein</fullName>
    </submittedName>
</protein>